<comment type="caution">
    <text evidence="8">The sequence shown here is derived from an EMBL/GenBank/DDBJ whole genome shotgun (WGS) entry which is preliminary data.</text>
</comment>
<reference evidence="8 9" key="1">
    <citation type="journal article" date="2021" name="BMC Genomics">
        <title>Datura genome reveals duplications of psychoactive alkaloid biosynthetic genes and high mutation rate following tissue culture.</title>
        <authorList>
            <person name="Rajewski A."/>
            <person name="Carter-House D."/>
            <person name="Stajich J."/>
            <person name="Litt A."/>
        </authorList>
    </citation>
    <scope>NUCLEOTIDE SEQUENCE [LARGE SCALE GENOMIC DNA]</scope>
    <source>
        <strain evidence="8">AR-01</strain>
    </source>
</reference>
<name>A0ABS8WNQ6_DATST</name>
<protein>
    <submittedName>
        <fullName evidence="8">Uncharacterized protein</fullName>
    </submittedName>
</protein>
<evidence type="ECO:0000256" key="2">
    <source>
        <dbReference type="ARBA" id="ARBA00022692"/>
    </source>
</evidence>
<gene>
    <name evidence="8" type="ORF">HAX54_050226</name>
</gene>
<keyword evidence="9" id="KW-1185">Reference proteome</keyword>
<proteinExistence type="predicted"/>
<evidence type="ECO:0000256" key="3">
    <source>
        <dbReference type="ARBA" id="ARBA00022824"/>
    </source>
</evidence>
<keyword evidence="2 7" id="KW-0812">Transmembrane</keyword>
<organism evidence="8 9">
    <name type="scientific">Datura stramonium</name>
    <name type="common">Jimsonweed</name>
    <name type="synonym">Common thornapple</name>
    <dbReference type="NCBI Taxonomy" id="4076"/>
    <lineage>
        <taxon>Eukaryota</taxon>
        <taxon>Viridiplantae</taxon>
        <taxon>Streptophyta</taxon>
        <taxon>Embryophyta</taxon>
        <taxon>Tracheophyta</taxon>
        <taxon>Spermatophyta</taxon>
        <taxon>Magnoliopsida</taxon>
        <taxon>eudicotyledons</taxon>
        <taxon>Gunneridae</taxon>
        <taxon>Pentapetalae</taxon>
        <taxon>asterids</taxon>
        <taxon>lamiids</taxon>
        <taxon>Solanales</taxon>
        <taxon>Solanaceae</taxon>
        <taxon>Solanoideae</taxon>
        <taxon>Datureae</taxon>
        <taxon>Datura</taxon>
    </lineage>
</organism>
<evidence type="ECO:0000256" key="5">
    <source>
        <dbReference type="ARBA" id="ARBA00023098"/>
    </source>
</evidence>
<evidence type="ECO:0000256" key="1">
    <source>
        <dbReference type="ARBA" id="ARBA00004477"/>
    </source>
</evidence>
<dbReference type="InterPro" id="IPR009617">
    <property type="entry name" value="Seipin"/>
</dbReference>
<dbReference type="EMBL" id="JACEIK010008736">
    <property type="protein sequence ID" value="MCE3051566.1"/>
    <property type="molecule type" value="Genomic_DNA"/>
</dbReference>
<dbReference type="Proteomes" id="UP000823775">
    <property type="component" value="Unassembled WGS sequence"/>
</dbReference>
<sequence length="215" mass="23557">MIVLTYFPTETGESEDGVNPNQSLGNEDIPSPPSGAGDLFLTMILSNGDSSLLEEDSVITNVNNDGIDNSEVVNSHLRGAESLYGGWGAATRRGCLWSVYVCVVLVGLLLVVIFIMGGILMRIMVEDPMRMKEPLNLRLYSKEPSCICAYNKSPGVTCGVDSKEQVRLEMLIELSHPIMLHTVSLMLPESDYNRNLGIFQVIPGLLWLILDGFCC</sequence>
<feature type="transmembrane region" description="Helical" evidence="7">
    <location>
        <begin position="97"/>
        <end position="121"/>
    </location>
</feature>
<keyword evidence="6 7" id="KW-0472">Membrane</keyword>
<keyword evidence="3" id="KW-0256">Endoplasmic reticulum</keyword>
<evidence type="ECO:0000313" key="8">
    <source>
        <dbReference type="EMBL" id="MCE3051566.1"/>
    </source>
</evidence>
<comment type="subcellular location">
    <subcellularLocation>
        <location evidence="1">Endoplasmic reticulum membrane</location>
        <topology evidence="1">Multi-pass membrane protein</topology>
    </subcellularLocation>
</comment>
<evidence type="ECO:0000256" key="6">
    <source>
        <dbReference type="ARBA" id="ARBA00023136"/>
    </source>
</evidence>
<evidence type="ECO:0000256" key="7">
    <source>
        <dbReference type="SAM" id="Phobius"/>
    </source>
</evidence>
<keyword evidence="4 7" id="KW-1133">Transmembrane helix</keyword>
<evidence type="ECO:0000313" key="9">
    <source>
        <dbReference type="Proteomes" id="UP000823775"/>
    </source>
</evidence>
<keyword evidence="5" id="KW-0443">Lipid metabolism</keyword>
<dbReference type="Pfam" id="PF06775">
    <property type="entry name" value="Seipin"/>
    <property type="match status" value="1"/>
</dbReference>
<dbReference type="PANTHER" id="PTHR21212:SF0">
    <property type="entry name" value="SEIPIN"/>
    <property type="match status" value="1"/>
</dbReference>
<accession>A0ABS8WNQ6</accession>
<dbReference type="PANTHER" id="PTHR21212">
    <property type="entry name" value="BERNARDINELLI-SEIP CONGENITAL LIPODYSTROPHY 2 HOMOLOG BSCL2 PROTEIN"/>
    <property type="match status" value="1"/>
</dbReference>
<evidence type="ECO:0000256" key="4">
    <source>
        <dbReference type="ARBA" id="ARBA00022989"/>
    </source>
</evidence>